<name>A0A4D9D618_9STRA</name>
<comment type="caution">
    <text evidence="2">The sequence shown here is derived from an EMBL/GenBank/DDBJ whole genome shotgun (WGS) entry which is preliminary data.</text>
</comment>
<proteinExistence type="predicted"/>
<evidence type="ECO:0000313" key="3">
    <source>
        <dbReference type="Proteomes" id="UP000355283"/>
    </source>
</evidence>
<dbReference type="Proteomes" id="UP000355283">
    <property type="component" value="Unassembled WGS sequence"/>
</dbReference>
<feature type="compositionally biased region" description="Polar residues" evidence="1">
    <location>
        <begin position="451"/>
        <end position="462"/>
    </location>
</feature>
<evidence type="ECO:0008006" key="4">
    <source>
        <dbReference type="Google" id="ProtNLM"/>
    </source>
</evidence>
<accession>A0A4D9D618</accession>
<dbReference type="PANTHER" id="PTHR14374">
    <property type="entry name" value="FOIE GRAS"/>
    <property type="match status" value="1"/>
</dbReference>
<gene>
    <name evidence="2" type="ORF">NSK_001493</name>
</gene>
<protein>
    <recommendedName>
        <fullName evidence="4">Trafficking protein particle complex subunit 11 domain-containing protein</fullName>
    </recommendedName>
</protein>
<evidence type="ECO:0000313" key="2">
    <source>
        <dbReference type="EMBL" id="TFJ87161.1"/>
    </source>
</evidence>
<dbReference type="OrthoDB" id="6278596at2759"/>
<feature type="region of interest" description="Disordered" evidence="1">
    <location>
        <begin position="439"/>
        <end position="477"/>
    </location>
</feature>
<evidence type="ECO:0000256" key="1">
    <source>
        <dbReference type="SAM" id="MobiDB-lite"/>
    </source>
</evidence>
<keyword evidence="3" id="KW-1185">Reference proteome</keyword>
<sequence length="1650" mass="179752">MLDSVLTDGVWKEAQPVLSIQGEVDWAPDIHDVFIRALHAVSLEQTSSGSTGGALGTALTNAGLGINTSLSTTMVTAPLNGIANVPFRFLSLSKTVVFPPKKQTHALKAADGRPLEGYTVQGVFKQNWIRKHVTQLPSAAILLAPFDDAWSMGEWTQREHALLQDMERLRQQVGPRDVRIFIVLVQRAASAAGDRESEERLLGFRRRAPPAFEANKMVYVLQDPKDLSHTAPALRRLYKHVRDLSSGYYFLHGKRVKRWESTLNRHAQLPLIARYRLKQAFWYEFMGHAGKALKHFRKTFDALLELQAKLDNGGLRIGGPGPRGLVQNISATHAGGGQPGLPGGKHLSVWDSPASNASTPVDADVLGGWTSQVKGLAEIVNFKICYYCMRETAHGDAFKQFRLLMQTWVWGRSNLYQNIPRHYGGAIFNGALGSSFPPWPSSSAGADESTADGSGSAQTVQGASWPATRSLGPPGSQRGHYPRLEFMHLEWVARQQQIFAELLQLFPRSPSPEPAPSTPGGGSAGDQFGAYVEPDHFFFNAALFVSKQRELAGSRRPSAPHDGKFAALLANDLSPDKGPRLSWPLYVGGRPRLTASNLEGEMSEADLQALVLVILEREEARSKPHTEMILRLLTCAVTCDPSRPVRSRFRGMQHLYLANELMGVDRLAEAWPHYCAALRRYTGDARGGRDGCGGSHGWSLLTTFVLLRMRMCALMLGKCSHYLDLTAQLLSNGLRESVREEDRRLLFQEVLYLVCGLRGRDTPPSSLESVFSYKSKGRASLEISNSGDWTEACTYNDAQDDSFSSCVASEPTITVLPDAVDVAVGCAWRQLFSFSLNFLDATAAIGSTCLVLLRLVSHLPSPVRASQLHLSFNKAYIGTICILEDKGSALMPTPAEDRLRRPFAGSCNLSSSSSPSIVAVDMEHGVARVPVPLLFHPDEPLDIQMALPLVVNEAIEIGDMLHAVQLQLVVDPASSLSSTPPLECSSACFSPLNRALRLNMPSGVAYLDNFGIMTANLFKGPMPRRAKEAPANPSTTLYDPATQPSSLSVPLQATIRGFPAVEIIRPTAQATLCLSDPKEAEEQLVTTLVGHMHCLLIKVESHGEILTNPMLYLRSDPPALSYREEDALFFNTCQGQAVHGPRVSVGGRQVQPLEPSSAVVPLKLGEDMQPGKAIPILSVGLDEQAGGSNVLGKHSSILVPVWVRPVQEGRLKINMALVYHSDIDGGTGANALAGPSRKISMQLCGRQDNTEVSGNIDAVGDTSSNLLLASEYIFDIESYAPFLTAFDAASPYPASPSSVKSKFPGDLQVNDGNVSEGDCRADADYTFYTDEQVLMRFLVKAVQPFSLESSSGGGRLRIEQVIWYPVGADSEPQVSDKDRGRILYCSTNDVCGRQNEHGMQSQDTLSLTFPFLCPGKECNQALPLGRMRLYWRVMPSSLSKTRPPKTFERSPGALIKDMSTHISWVSCTEVECPSVGVVAPDVTVHMQVPPEATVGRGFRLSWTLCNRTDRPLALRVTIKEEEGGNPGLSTEGALLWSGARERVIHIVPAEAFSLSYCMVSVLTGPIALPRLLISRAPGANAGKINKKGEDDSSGRPPLRVAYRFVDNVLSNAALLPSTPSSVENSGAASLQSHPCDTRHIFVFPQSTHYQ</sequence>
<dbReference type="PANTHER" id="PTHR14374:SF0">
    <property type="entry name" value="TRAFFICKING PROTEIN PARTICLE COMPLEX SUBUNIT 11"/>
    <property type="match status" value="1"/>
</dbReference>
<dbReference type="EMBL" id="SDOX01000006">
    <property type="protein sequence ID" value="TFJ87161.1"/>
    <property type="molecule type" value="Genomic_DNA"/>
</dbReference>
<reference evidence="2 3" key="1">
    <citation type="submission" date="2019-01" db="EMBL/GenBank/DDBJ databases">
        <title>Nuclear Genome Assembly of the Microalgal Biofuel strain Nannochloropsis salina CCMP1776.</title>
        <authorList>
            <person name="Hovde B."/>
        </authorList>
    </citation>
    <scope>NUCLEOTIDE SEQUENCE [LARGE SCALE GENOMIC DNA]</scope>
    <source>
        <strain evidence="2 3">CCMP1776</strain>
    </source>
</reference>
<organism evidence="2 3">
    <name type="scientific">Nannochloropsis salina CCMP1776</name>
    <dbReference type="NCBI Taxonomy" id="1027361"/>
    <lineage>
        <taxon>Eukaryota</taxon>
        <taxon>Sar</taxon>
        <taxon>Stramenopiles</taxon>
        <taxon>Ochrophyta</taxon>
        <taxon>Eustigmatophyceae</taxon>
        <taxon>Eustigmatales</taxon>
        <taxon>Monodopsidaceae</taxon>
        <taxon>Microchloropsis</taxon>
        <taxon>Microchloropsis salina</taxon>
    </lineage>
</organism>